<dbReference type="AlphaFoldDB" id="A9GAA5"/>
<dbReference type="SUPFAM" id="SSF55785">
    <property type="entry name" value="PYP-like sensor domain (PAS domain)"/>
    <property type="match status" value="2"/>
</dbReference>
<dbReference type="BioCyc" id="SCEL448385:SCE_RS13735-MONOMER"/>
<dbReference type="SMART" id="SM00387">
    <property type="entry name" value="HATPase_c"/>
    <property type="match status" value="1"/>
</dbReference>
<dbReference type="InterPro" id="IPR013655">
    <property type="entry name" value="PAS_fold_3"/>
</dbReference>
<dbReference type="SMART" id="SM00086">
    <property type="entry name" value="PAC"/>
    <property type="match status" value="2"/>
</dbReference>
<dbReference type="KEGG" id="scl:sce2679"/>
<feature type="modified residue" description="4-aspartylphosphate" evidence="6">
    <location>
        <position position="620"/>
    </location>
</feature>
<dbReference type="HOGENOM" id="CLU_000445_114_15_7"/>
<dbReference type="Pfam" id="PF02518">
    <property type="entry name" value="HATPase_c"/>
    <property type="match status" value="1"/>
</dbReference>
<dbReference type="Pfam" id="PF00512">
    <property type="entry name" value="HisKA"/>
    <property type="match status" value="1"/>
</dbReference>
<dbReference type="SMART" id="SM00388">
    <property type="entry name" value="HisKA"/>
    <property type="match status" value="1"/>
</dbReference>
<dbReference type="SUPFAM" id="SSF47384">
    <property type="entry name" value="Homodimeric domain of signal transducing histidine kinase"/>
    <property type="match status" value="1"/>
</dbReference>
<evidence type="ECO:0000256" key="5">
    <source>
        <dbReference type="ARBA" id="ARBA00022777"/>
    </source>
</evidence>
<dbReference type="InterPro" id="IPR001789">
    <property type="entry name" value="Sig_transdc_resp-reg_receiver"/>
</dbReference>
<dbReference type="Pfam" id="PF00072">
    <property type="entry name" value="Response_reg"/>
    <property type="match status" value="1"/>
</dbReference>
<feature type="compositionally biased region" description="Basic and acidic residues" evidence="7">
    <location>
        <begin position="24"/>
        <end position="38"/>
    </location>
</feature>
<feature type="compositionally biased region" description="Low complexity" evidence="7">
    <location>
        <begin position="12"/>
        <end position="23"/>
    </location>
</feature>
<evidence type="ECO:0000256" key="1">
    <source>
        <dbReference type="ARBA" id="ARBA00000085"/>
    </source>
</evidence>
<evidence type="ECO:0000256" key="3">
    <source>
        <dbReference type="ARBA" id="ARBA00022553"/>
    </source>
</evidence>
<dbReference type="NCBIfam" id="TIGR00229">
    <property type="entry name" value="sensory_box"/>
    <property type="match status" value="2"/>
</dbReference>
<dbReference type="InterPro" id="IPR003661">
    <property type="entry name" value="HisK_dim/P_dom"/>
</dbReference>
<dbReference type="PANTHER" id="PTHR43047">
    <property type="entry name" value="TWO-COMPONENT HISTIDINE PROTEIN KINASE"/>
    <property type="match status" value="1"/>
</dbReference>
<feature type="domain" description="PAS" evidence="10">
    <location>
        <begin position="180"/>
        <end position="250"/>
    </location>
</feature>
<dbReference type="STRING" id="448385.sce2679"/>
<dbReference type="InterPro" id="IPR005467">
    <property type="entry name" value="His_kinase_dom"/>
</dbReference>
<feature type="domain" description="Response regulatory" evidence="9">
    <location>
        <begin position="571"/>
        <end position="688"/>
    </location>
</feature>
<dbReference type="PRINTS" id="PR00344">
    <property type="entry name" value="BCTRLSENSOR"/>
</dbReference>
<evidence type="ECO:0000256" key="6">
    <source>
        <dbReference type="PROSITE-ProRule" id="PRU00169"/>
    </source>
</evidence>
<dbReference type="PROSITE" id="PS50113">
    <property type="entry name" value="PAC"/>
    <property type="match status" value="2"/>
</dbReference>
<dbReference type="eggNOG" id="COG0784">
    <property type="taxonomic scope" value="Bacteria"/>
</dbReference>
<sequence length="700" mass="76472">MDGAGRERAEGAEGATAAGQAEVALRESEARDRAASAEAARREAEAAVRRSEEQYRLVNRATNDVIWDWDLETNRVSWNGAVVQHFGCTPEELGDSPEGWYDRIHPEDRVRISEGIRAAIDGNGESWTDEYRFRKADGSYAPFLDRGYIGRSASGAPTRMIGSMLDLTERHRAEAALRESELFHRQTLESIPGMVWATRPDGYCEFFSEQWVEFTGVAAERQFGDRWLEVLHPDDRERVFAAWRAAVGGLAPYDLEYRVQWRDGGYQWFKVRGRPIRDASGRIVRWFGIAINIHDLKLAEQALRDADRRKDEFLAMLAHELRNPLAPVRTAVAMLRRVGAADPVQRRARDVIDRQVTHMVRLIDDLLDISRIARGRIQLRKARCDVVGIVRQTAEDYRANLEAEGVALRVSVPDEPLWVEGDDTRLAQMLGNLLQNAGKFTDAGASGGGRVGVRVEAGPRPRAPGREGGVSGQAVITVEDNGVGMDPGLLARIFDPFSQADQGLARSKGGLGLGLALVKGLVELHGGTVAAHSEGPGRGSVFTLRLPLAAPVARDLSAASGGEEASRQGVRVLVIEDNHDAAESLEMLLTLSGYDVETAFDGPTGLTAARARPPDVVLCDLGLPGGMDGYDVARAIRAEPSLASTRLVALSGYGQDEDRRRSREAGFDKHLVKPAEDAALMEALSAGRRELRSTASPLSG</sequence>
<accession>A9GAA5</accession>
<dbReference type="InterPro" id="IPR001610">
    <property type="entry name" value="PAC"/>
</dbReference>
<dbReference type="InterPro" id="IPR000700">
    <property type="entry name" value="PAS-assoc_C"/>
</dbReference>
<dbReference type="InterPro" id="IPR036097">
    <property type="entry name" value="HisK_dim/P_sf"/>
</dbReference>
<dbReference type="PROSITE" id="PS50109">
    <property type="entry name" value="HIS_KIN"/>
    <property type="match status" value="1"/>
</dbReference>
<dbReference type="Gene3D" id="1.10.287.130">
    <property type="match status" value="1"/>
</dbReference>
<dbReference type="InterPro" id="IPR003594">
    <property type="entry name" value="HATPase_dom"/>
</dbReference>
<evidence type="ECO:0000256" key="7">
    <source>
        <dbReference type="SAM" id="MobiDB-lite"/>
    </source>
</evidence>
<dbReference type="GO" id="GO:0005886">
    <property type="term" value="C:plasma membrane"/>
    <property type="evidence" value="ECO:0007669"/>
    <property type="project" value="TreeGrafter"/>
</dbReference>
<dbReference type="Gene3D" id="3.40.50.2300">
    <property type="match status" value="1"/>
</dbReference>
<evidence type="ECO:0000259" key="9">
    <source>
        <dbReference type="PROSITE" id="PS50110"/>
    </source>
</evidence>
<dbReference type="SUPFAM" id="SSF52172">
    <property type="entry name" value="CheY-like"/>
    <property type="match status" value="1"/>
</dbReference>
<keyword evidence="5" id="KW-0418">Kinase</keyword>
<dbReference type="EC" id="2.7.13.3" evidence="2"/>
<evidence type="ECO:0000256" key="2">
    <source>
        <dbReference type="ARBA" id="ARBA00012438"/>
    </source>
</evidence>
<dbReference type="PANTHER" id="PTHR43047:SF72">
    <property type="entry name" value="OSMOSENSING HISTIDINE PROTEIN KINASE SLN1"/>
    <property type="match status" value="1"/>
</dbReference>
<dbReference type="CDD" id="cd00082">
    <property type="entry name" value="HisKA"/>
    <property type="match status" value="1"/>
</dbReference>
<reference evidence="12 13" key="1">
    <citation type="journal article" date="2007" name="Nat. Biotechnol.">
        <title>Complete genome sequence of the myxobacterium Sorangium cellulosum.</title>
        <authorList>
            <person name="Schneiker S."/>
            <person name="Perlova O."/>
            <person name="Kaiser O."/>
            <person name="Gerth K."/>
            <person name="Alici A."/>
            <person name="Altmeyer M.O."/>
            <person name="Bartels D."/>
            <person name="Bekel T."/>
            <person name="Beyer S."/>
            <person name="Bode E."/>
            <person name="Bode H.B."/>
            <person name="Bolten C.J."/>
            <person name="Choudhuri J.V."/>
            <person name="Doss S."/>
            <person name="Elnakady Y.A."/>
            <person name="Frank B."/>
            <person name="Gaigalat L."/>
            <person name="Goesmann A."/>
            <person name="Groeger C."/>
            <person name="Gross F."/>
            <person name="Jelsbak L."/>
            <person name="Jelsbak L."/>
            <person name="Kalinowski J."/>
            <person name="Kegler C."/>
            <person name="Knauber T."/>
            <person name="Konietzny S."/>
            <person name="Kopp M."/>
            <person name="Krause L."/>
            <person name="Krug D."/>
            <person name="Linke B."/>
            <person name="Mahmud T."/>
            <person name="Martinez-Arias R."/>
            <person name="McHardy A.C."/>
            <person name="Merai M."/>
            <person name="Meyer F."/>
            <person name="Mormann S."/>
            <person name="Munoz-Dorado J."/>
            <person name="Perez J."/>
            <person name="Pradella S."/>
            <person name="Rachid S."/>
            <person name="Raddatz G."/>
            <person name="Rosenau F."/>
            <person name="Rueckert C."/>
            <person name="Sasse F."/>
            <person name="Scharfe M."/>
            <person name="Schuster S.C."/>
            <person name="Suen G."/>
            <person name="Treuner-Lange A."/>
            <person name="Velicer G.J."/>
            <person name="Vorholter F.-J."/>
            <person name="Weissman K.J."/>
            <person name="Welch R.D."/>
            <person name="Wenzel S.C."/>
            <person name="Whitworth D.E."/>
            <person name="Wilhelm S."/>
            <person name="Wittmann C."/>
            <person name="Bloecker H."/>
            <person name="Puehler A."/>
            <person name="Mueller R."/>
        </authorList>
    </citation>
    <scope>NUCLEOTIDE SEQUENCE [LARGE SCALE GENOMIC DNA]</scope>
    <source>
        <strain evidence="13">So ce56</strain>
    </source>
</reference>
<dbReference type="InterPro" id="IPR035965">
    <property type="entry name" value="PAS-like_dom_sf"/>
</dbReference>
<dbReference type="GO" id="GO:0000155">
    <property type="term" value="F:phosphorelay sensor kinase activity"/>
    <property type="evidence" value="ECO:0007669"/>
    <property type="project" value="InterPro"/>
</dbReference>
<dbReference type="InterPro" id="IPR000014">
    <property type="entry name" value="PAS"/>
</dbReference>
<feature type="region of interest" description="Disordered" evidence="7">
    <location>
        <begin position="1"/>
        <end position="38"/>
    </location>
</feature>
<dbReference type="InterPro" id="IPR004358">
    <property type="entry name" value="Sig_transdc_His_kin-like_C"/>
</dbReference>
<dbReference type="eggNOG" id="COG5002">
    <property type="taxonomic scope" value="Bacteria"/>
</dbReference>
<evidence type="ECO:0000256" key="4">
    <source>
        <dbReference type="ARBA" id="ARBA00022679"/>
    </source>
</evidence>
<dbReference type="InterPro" id="IPR036890">
    <property type="entry name" value="HATPase_C_sf"/>
</dbReference>
<dbReference type="Gene3D" id="3.30.450.20">
    <property type="entry name" value="PAS domain"/>
    <property type="match status" value="2"/>
</dbReference>
<dbReference type="Gene3D" id="3.30.565.10">
    <property type="entry name" value="Histidine kinase-like ATPase, C-terminal domain"/>
    <property type="match status" value="1"/>
</dbReference>
<dbReference type="PROSITE" id="PS50110">
    <property type="entry name" value="RESPONSE_REGULATORY"/>
    <property type="match status" value="1"/>
</dbReference>
<dbReference type="PROSITE" id="PS50112">
    <property type="entry name" value="PAS"/>
    <property type="match status" value="2"/>
</dbReference>
<feature type="domain" description="Histidine kinase" evidence="8">
    <location>
        <begin position="316"/>
        <end position="550"/>
    </location>
</feature>
<dbReference type="InterPro" id="IPR011006">
    <property type="entry name" value="CheY-like_superfamily"/>
</dbReference>
<dbReference type="Proteomes" id="UP000002139">
    <property type="component" value="Chromosome"/>
</dbReference>
<proteinExistence type="predicted"/>
<evidence type="ECO:0000259" key="8">
    <source>
        <dbReference type="PROSITE" id="PS50109"/>
    </source>
</evidence>
<gene>
    <name evidence="12" type="ordered locus">sce2679</name>
</gene>
<feature type="compositionally biased region" description="Basic and acidic residues" evidence="7">
    <location>
        <begin position="1"/>
        <end position="11"/>
    </location>
</feature>
<dbReference type="GO" id="GO:0009927">
    <property type="term" value="F:histidine phosphotransfer kinase activity"/>
    <property type="evidence" value="ECO:0007669"/>
    <property type="project" value="TreeGrafter"/>
</dbReference>
<dbReference type="SMART" id="SM00448">
    <property type="entry name" value="REC"/>
    <property type="match status" value="1"/>
</dbReference>
<dbReference type="Pfam" id="PF08447">
    <property type="entry name" value="PAS_3"/>
    <property type="match status" value="2"/>
</dbReference>
<evidence type="ECO:0000259" key="11">
    <source>
        <dbReference type="PROSITE" id="PS50113"/>
    </source>
</evidence>
<keyword evidence="13" id="KW-1185">Reference proteome</keyword>
<name>A9GAA5_SORC5</name>
<evidence type="ECO:0000259" key="10">
    <source>
        <dbReference type="PROSITE" id="PS50112"/>
    </source>
</evidence>
<evidence type="ECO:0000313" key="12">
    <source>
        <dbReference type="EMBL" id="CAN92838.1"/>
    </source>
</evidence>
<protein>
    <recommendedName>
        <fullName evidence="2">histidine kinase</fullName>
        <ecNumber evidence="2">2.7.13.3</ecNumber>
    </recommendedName>
</protein>
<dbReference type="SMART" id="SM00091">
    <property type="entry name" value="PAS"/>
    <property type="match status" value="2"/>
</dbReference>
<comment type="catalytic activity">
    <reaction evidence="1">
        <text>ATP + protein L-histidine = ADP + protein N-phospho-L-histidine.</text>
        <dbReference type="EC" id="2.7.13.3"/>
    </reaction>
</comment>
<dbReference type="FunFam" id="3.30.450.20:FF:000099">
    <property type="entry name" value="Sensory box sensor histidine kinase"/>
    <property type="match status" value="1"/>
</dbReference>
<dbReference type="eggNOG" id="COG2205">
    <property type="taxonomic scope" value="Bacteria"/>
</dbReference>
<feature type="domain" description="PAS" evidence="10">
    <location>
        <begin position="51"/>
        <end position="123"/>
    </location>
</feature>
<dbReference type="CDD" id="cd00130">
    <property type="entry name" value="PAS"/>
    <property type="match status" value="2"/>
</dbReference>
<dbReference type="EMBL" id="AM746676">
    <property type="protein sequence ID" value="CAN92838.1"/>
    <property type="molecule type" value="Genomic_DNA"/>
</dbReference>
<organism evidence="12 13">
    <name type="scientific">Sorangium cellulosum (strain So ce56)</name>
    <name type="common">Polyangium cellulosum (strain So ce56)</name>
    <dbReference type="NCBI Taxonomy" id="448385"/>
    <lineage>
        <taxon>Bacteria</taxon>
        <taxon>Pseudomonadati</taxon>
        <taxon>Myxococcota</taxon>
        <taxon>Polyangia</taxon>
        <taxon>Polyangiales</taxon>
        <taxon>Polyangiaceae</taxon>
        <taxon>Sorangium</taxon>
    </lineage>
</organism>
<keyword evidence="4 12" id="KW-0808">Transferase</keyword>
<feature type="domain" description="PAC" evidence="11">
    <location>
        <begin position="127"/>
        <end position="179"/>
    </location>
</feature>
<dbReference type="SUPFAM" id="SSF55874">
    <property type="entry name" value="ATPase domain of HSP90 chaperone/DNA topoisomerase II/histidine kinase"/>
    <property type="match status" value="1"/>
</dbReference>
<keyword evidence="3 6" id="KW-0597">Phosphoprotein</keyword>
<dbReference type="CDD" id="cd17580">
    <property type="entry name" value="REC_2_DhkD-like"/>
    <property type="match status" value="1"/>
</dbReference>
<evidence type="ECO:0000313" key="13">
    <source>
        <dbReference type="Proteomes" id="UP000002139"/>
    </source>
</evidence>
<feature type="domain" description="PAC" evidence="11">
    <location>
        <begin position="253"/>
        <end position="305"/>
    </location>
</feature>